<dbReference type="PROSITE" id="PS51257">
    <property type="entry name" value="PROKAR_LIPOPROTEIN"/>
    <property type="match status" value="1"/>
</dbReference>
<proteinExistence type="predicted"/>
<name>A0A6L3IW42_9BACT</name>
<evidence type="ECO:0000313" key="1">
    <source>
        <dbReference type="EMBL" id="KAA5322894.1"/>
    </source>
</evidence>
<dbReference type="AlphaFoldDB" id="A0A6L3IW42"/>
<reference evidence="1 2" key="1">
    <citation type="journal article" date="2019" name="Nat. Med.">
        <title>A library of human gut bacterial isolates paired with longitudinal multiomics data enables mechanistic microbiome research.</title>
        <authorList>
            <person name="Poyet M."/>
            <person name="Groussin M."/>
            <person name="Gibbons S.M."/>
            <person name="Avila-Pacheco J."/>
            <person name="Jiang X."/>
            <person name="Kearney S.M."/>
            <person name="Perrotta A.R."/>
            <person name="Berdy B."/>
            <person name="Zhao S."/>
            <person name="Lieberman T.D."/>
            <person name="Swanson P.K."/>
            <person name="Smith M."/>
            <person name="Roesemann S."/>
            <person name="Alexander J.E."/>
            <person name="Rich S.A."/>
            <person name="Livny J."/>
            <person name="Vlamakis H."/>
            <person name="Clish C."/>
            <person name="Bullock K."/>
            <person name="Deik A."/>
            <person name="Scott J."/>
            <person name="Pierce K.A."/>
            <person name="Xavier R.J."/>
            <person name="Alm E.J."/>
        </authorList>
    </citation>
    <scope>NUCLEOTIDE SEQUENCE [LARGE SCALE GENOMIC DNA]</scope>
    <source>
        <strain evidence="1 2">BIOML-A25</strain>
    </source>
</reference>
<dbReference type="EMBL" id="VVZV01000004">
    <property type="protein sequence ID" value="KAA5322894.1"/>
    <property type="molecule type" value="Genomic_DNA"/>
</dbReference>
<gene>
    <name evidence="1" type="ORF">F2Z07_04310</name>
</gene>
<dbReference type="RefSeq" id="WP_117543534.1">
    <property type="nucleotide sequence ID" value="NZ_DAWDYP010000003.1"/>
</dbReference>
<protein>
    <recommendedName>
        <fullName evidence="3">Lipoprotein</fullName>
    </recommendedName>
</protein>
<comment type="caution">
    <text evidence="1">The sequence shown here is derived from an EMBL/GenBank/DDBJ whole genome shotgun (WGS) entry which is preliminary data.</text>
</comment>
<dbReference type="Proteomes" id="UP000481700">
    <property type="component" value="Unassembled WGS sequence"/>
</dbReference>
<sequence length="72" mass="8442">MKQICKILALVITVMFLLQSCVTVRQPRHHRRHHHHRHCFVIMQQTPDSTSFNYFSAECLAESFPTIYGDKG</sequence>
<accession>A0A6L3IW42</accession>
<organism evidence="1 2">
    <name type="scientific">Phocaeicola dorei</name>
    <dbReference type="NCBI Taxonomy" id="357276"/>
    <lineage>
        <taxon>Bacteria</taxon>
        <taxon>Pseudomonadati</taxon>
        <taxon>Bacteroidota</taxon>
        <taxon>Bacteroidia</taxon>
        <taxon>Bacteroidales</taxon>
        <taxon>Bacteroidaceae</taxon>
        <taxon>Phocaeicola</taxon>
    </lineage>
</organism>
<evidence type="ECO:0000313" key="2">
    <source>
        <dbReference type="Proteomes" id="UP000481700"/>
    </source>
</evidence>
<evidence type="ECO:0008006" key="3">
    <source>
        <dbReference type="Google" id="ProtNLM"/>
    </source>
</evidence>